<dbReference type="FunFam" id="1.20.1050.10:FF:000007">
    <property type="entry name" value="Glutathione S-transferase 1-1"/>
    <property type="match status" value="1"/>
</dbReference>
<name>A0A9Q0MTK8_9DIPT</name>
<evidence type="ECO:0000256" key="4">
    <source>
        <dbReference type="ARBA" id="ARBA00022679"/>
    </source>
</evidence>
<dbReference type="SUPFAM" id="SSF47616">
    <property type="entry name" value="GST C-terminal domain-like"/>
    <property type="match status" value="1"/>
</dbReference>
<dbReference type="Gene3D" id="1.20.1050.10">
    <property type="match status" value="1"/>
</dbReference>
<dbReference type="Gene3D" id="3.40.30.10">
    <property type="entry name" value="Glutaredoxin"/>
    <property type="match status" value="1"/>
</dbReference>
<dbReference type="InterPro" id="IPR040079">
    <property type="entry name" value="Glutathione_S-Trfase"/>
</dbReference>
<dbReference type="EC" id="2.5.1.18" evidence="3"/>
<proteinExistence type="inferred from homology"/>
<comment type="caution">
    <text evidence="9">The sequence shown here is derived from an EMBL/GenBank/DDBJ whole genome shotgun (WGS) entry which is preliminary data.</text>
</comment>
<dbReference type="SFLD" id="SFLDS00019">
    <property type="entry name" value="Glutathione_Transferase_(cytos"/>
    <property type="match status" value="1"/>
</dbReference>
<dbReference type="Pfam" id="PF00043">
    <property type="entry name" value="GST_C"/>
    <property type="match status" value="1"/>
</dbReference>
<evidence type="ECO:0000259" key="8">
    <source>
        <dbReference type="PROSITE" id="PS50405"/>
    </source>
</evidence>
<dbReference type="PROSITE" id="PS50404">
    <property type="entry name" value="GST_NTER"/>
    <property type="match status" value="1"/>
</dbReference>
<comment type="subunit">
    <text evidence="2">Homodimer.</text>
</comment>
<gene>
    <name evidence="9" type="primary">GstE14</name>
    <name evidence="9" type="ORF">Bhyg_10199</name>
</gene>
<dbReference type="Proteomes" id="UP001151699">
    <property type="component" value="Chromosome X"/>
</dbReference>
<dbReference type="PANTHER" id="PTHR43969">
    <property type="entry name" value="GLUTATHIONE S TRANSFERASE D10, ISOFORM A-RELATED"/>
    <property type="match status" value="1"/>
</dbReference>
<dbReference type="Pfam" id="PF13409">
    <property type="entry name" value="GST_N_2"/>
    <property type="match status" value="1"/>
</dbReference>
<keyword evidence="10" id="KW-1185">Reference proteome</keyword>
<evidence type="ECO:0000256" key="2">
    <source>
        <dbReference type="ARBA" id="ARBA00011738"/>
    </source>
</evidence>
<evidence type="ECO:0000256" key="3">
    <source>
        <dbReference type="ARBA" id="ARBA00012452"/>
    </source>
</evidence>
<dbReference type="AlphaFoldDB" id="A0A9Q0MTK8"/>
<keyword evidence="4" id="KW-0808">Transferase</keyword>
<evidence type="ECO:0000256" key="5">
    <source>
        <dbReference type="ARBA" id="ARBA00041523"/>
    </source>
</evidence>
<sequence length="243" mass="27807">MLLVSIRSFVRKHNRLLSFDYTNMKPILFYDDISPVVRSVLMLIDELEIDVEMKHIDLFTGDQRSLEYFNISPNRTVPALKHNDLVITDSHVILIYLVEEFGGQSTLYPSDKVTRIKVLDLLFFNGTNLFRKDSDLLSEIIAKSVTDMARHTTKVQECYESLETFLSNSDFLAGNFITIADFSVVATLSTVNLVQPVNDNQFPKLAKWFQNMKQRPSYVSGNVPGLQKLRAILADRSDFPIFS</sequence>
<evidence type="ECO:0000256" key="6">
    <source>
        <dbReference type="ARBA" id="ARBA00047960"/>
    </source>
</evidence>
<dbReference type="SUPFAM" id="SSF52833">
    <property type="entry name" value="Thioredoxin-like"/>
    <property type="match status" value="1"/>
</dbReference>
<dbReference type="GO" id="GO:0004364">
    <property type="term" value="F:glutathione transferase activity"/>
    <property type="evidence" value="ECO:0007669"/>
    <property type="project" value="UniProtKB-EC"/>
</dbReference>
<accession>A0A9Q0MTK8</accession>
<comment type="catalytic activity">
    <reaction evidence="6">
        <text>RX + glutathione = an S-substituted glutathione + a halide anion + H(+)</text>
        <dbReference type="Rhea" id="RHEA:16437"/>
        <dbReference type="ChEBI" id="CHEBI:15378"/>
        <dbReference type="ChEBI" id="CHEBI:16042"/>
        <dbReference type="ChEBI" id="CHEBI:17792"/>
        <dbReference type="ChEBI" id="CHEBI:57925"/>
        <dbReference type="ChEBI" id="CHEBI:90779"/>
        <dbReference type="EC" id="2.5.1.18"/>
    </reaction>
</comment>
<dbReference type="EMBL" id="WJQU01000003">
    <property type="protein sequence ID" value="KAJ6637469.1"/>
    <property type="molecule type" value="Genomic_DNA"/>
</dbReference>
<dbReference type="InterPro" id="IPR004045">
    <property type="entry name" value="Glutathione_S-Trfase_N"/>
</dbReference>
<dbReference type="SFLD" id="SFLDG01153">
    <property type="entry name" value="Main.4:_Theta-like"/>
    <property type="match status" value="1"/>
</dbReference>
<dbReference type="CDD" id="cd03177">
    <property type="entry name" value="GST_C_Delta_Epsilon"/>
    <property type="match status" value="1"/>
</dbReference>
<evidence type="ECO:0000259" key="7">
    <source>
        <dbReference type="PROSITE" id="PS50404"/>
    </source>
</evidence>
<evidence type="ECO:0000313" key="9">
    <source>
        <dbReference type="EMBL" id="KAJ6637469.1"/>
    </source>
</evidence>
<dbReference type="PANTHER" id="PTHR43969:SF5">
    <property type="entry name" value="GLUTATHIONE S-TRANSFERASE E14"/>
    <property type="match status" value="1"/>
</dbReference>
<dbReference type="OrthoDB" id="2309723at2759"/>
<dbReference type="PROSITE" id="PS50405">
    <property type="entry name" value="GST_CTER"/>
    <property type="match status" value="1"/>
</dbReference>
<dbReference type="InterPro" id="IPR004046">
    <property type="entry name" value="GST_C"/>
</dbReference>
<reference evidence="9" key="1">
    <citation type="submission" date="2022-07" db="EMBL/GenBank/DDBJ databases">
        <authorList>
            <person name="Trinca V."/>
            <person name="Uliana J.V.C."/>
            <person name="Torres T.T."/>
            <person name="Ward R.J."/>
            <person name="Monesi N."/>
        </authorList>
    </citation>
    <scope>NUCLEOTIDE SEQUENCE</scope>
    <source>
        <strain evidence="9">HSMRA1968</strain>
        <tissue evidence="9">Whole embryos</tissue>
    </source>
</reference>
<feature type="domain" description="GST C-terminal" evidence="8">
    <location>
        <begin position="111"/>
        <end position="241"/>
    </location>
</feature>
<evidence type="ECO:0000313" key="10">
    <source>
        <dbReference type="Proteomes" id="UP001151699"/>
    </source>
</evidence>
<evidence type="ECO:0000256" key="1">
    <source>
        <dbReference type="ARBA" id="ARBA00009899"/>
    </source>
</evidence>
<comment type="similarity">
    <text evidence="1">Belongs to the GST superfamily. Theta family.</text>
</comment>
<organism evidence="9 10">
    <name type="scientific">Pseudolycoriella hygida</name>
    <dbReference type="NCBI Taxonomy" id="35572"/>
    <lineage>
        <taxon>Eukaryota</taxon>
        <taxon>Metazoa</taxon>
        <taxon>Ecdysozoa</taxon>
        <taxon>Arthropoda</taxon>
        <taxon>Hexapoda</taxon>
        <taxon>Insecta</taxon>
        <taxon>Pterygota</taxon>
        <taxon>Neoptera</taxon>
        <taxon>Endopterygota</taxon>
        <taxon>Diptera</taxon>
        <taxon>Nematocera</taxon>
        <taxon>Sciaroidea</taxon>
        <taxon>Sciaridae</taxon>
        <taxon>Pseudolycoriella</taxon>
    </lineage>
</organism>
<protein>
    <recommendedName>
        <fullName evidence="3">glutathione transferase</fullName>
        <ecNumber evidence="3">2.5.1.18</ecNumber>
    </recommendedName>
    <alternativeName>
        <fullName evidence="5">GST class-theta</fullName>
    </alternativeName>
</protein>
<dbReference type="InterPro" id="IPR036282">
    <property type="entry name" value="Glutathione-S-Trfase_C_sf"/>
</dbReference>
<dbReference type="InterPro" id="IPR010987">
    <property type="entry name" value="Glutathione-S-Trfase_C-like"/>
</dbReference>
<dbReference type="SFLD" id="SFLDG00358">
    <property type="entry name" value="Main_(cytGST)"/>
    <property type="match status" value="1"/>
</dbReference>
<dbReference type="InterPro" id="IPR036249">
    <property type="entry name" value="Thioredoxin-like_sf"/>
</dbReference>
<feature type="domain" description="GST N-terminal" evidence="7">
    <location>
        <begin position="24"/>
        <end position="105"/>
    </location>
</feature>
<dbReference type="GO" id="GO:0006749">
    <property type="term" value="P:glutathione metabolic process"/>
    <property type="evidence" value="ECO:0007669"/>
    <property type="project" value="TreeGrafter"/>
</dbReference>